<dbReference type="Gene3D" id="1.25.40.10">
    <property type="entry name" value="Tetratricopeptide repeat domain"/>
    <property type="match status" value="1"/>
</dbReference>
<dbReference type="InterPro" id="IPR056413">
    <property type="entry name" value="TPR_CcmH_CycH"/>
</dbReference>
<dbReference type="PROSITE" id="PS50293">
    <property type="entry name" value="TPR_REGION"/>
    <property type="match status" value="1"/>
</dbReference>
<dbReference type="AlphaFoldDB" id="A2SF31"/>
<keyword evidence="3 4" id="KW-0802">TPR repeat</keyword>
<protein>
    <submittedName>
        <fullName evidence="8">TPR repeat protein</fullName>
    </submittedName>
</protein>
<dbReference type="Pfam" id="PF23892">
    <property type="entry name" value="Ig_CycH"/>
    <property type="match status" value="1"/>
</dbReference>
<feature type="domain" description="Cytochrome c-type biogenesis protein H TPR" evidence="7">
    <location>
        <begin position="113"/>
        <end position="231"/>
    </location>
</feature>
<dbReference type="KEGG" id="mpt:Mpe_A1208"/>
<keyword evidence="5" id="KW-0812">Transmembrane</keyword>
<proteinExistence type="predicted"/>
<dbReference type="PANTHER" id="PTHR47870:SF1">
    <property type="entry name" value="CYTOCHROME C-TYPE BIOGENESIS PROTEIN CCMH"/>
    <property type="match status" value="1"/>
</dbReference>
<dbReference type="eggNOG" id="COG4235">
    <property type="taxonomic scope" value="Bacteria"/>
</dbReference>
<sequence length="389" mass="39996">MTPMLLFFLLLAAALCLAAIAALTRPLWRTAPTSLPADAGDTAAAGPRRRLGLTAALAVFSLVIVGGGYGWLGAPGLLDLGPGSRSAAAPPPAAASGAGGDPARAQIAAMVDQLAERLKSLPDDAEGWQMLSRSYAALGRHAEAVEAYRKAVALNPRDPSLLVDLGASLVALDRDAMHGEPTRLVERALALDPAHPKALAFAGLIAFDRKDYPTAVKHWEALARVEPPDSPFAQQIRASVAQARQLAGLPPSAESAPAVTPAASSPPLPAGVPARVSGTVRLAPSLKDRVAPEDTLFVFARAAGEGAPRMPLAILRRQAKDLPLQFTLDDSLSMSPAARLSGATQVVVGARLSRSGDAMPQPGDLQGLSDAVAVGTTGLQIEIGEPAAK</sequence>
<dbReference type="InterPro" id="IPR019734">
    <property type="entry name" value="TPR_rpt"/>
</dbReference>
<evidence type="ECO:0000313" key="9">
    <source>
        <dbReference type="Proteomes" id="UP000000366"/>
    </source>
</evidence>
<evidence type="ECO:0000256" key="3">
    <source>
        <dbReference type="ARBA" id="ARBA00022803"/>
    </source>
</evidence>
<dbReference type="EMBL" id="CP000555">
    <property type="protein sequence ID" value="ABM94170.1"/>
    <property type="molecule type" value="Genomic_DNA"/>
</dbReference>
<dbReference type="Proteomes" id="UP000000366">
    <property type="component" value="Chromosome"/>
</dbReference>
<dbReference type="GO" id="GO:0017004">
    <property type="term" value="P:cytochrome complex assembly"/>
    <property type="evidence" value="ECO:0007669"/>
    <property type="project" value="UniProtKB-KW"/>
</dbReference>
<feature type="repeat" description="TPR" evidence="4">
    <location>
        <begin position="125"/>
        <end position="158"/>
    </location>
</feature>
<feature type="domain" description="Cytochrome c-type biogenesis protein H Ig-like" evidence="6">
    <location>
        <begin position="278"/>
        <end position="379"/>
    </location>
</feature>
<evidence type="ECO:0000256" key="5">
    <source>
        <dbReference type="SAM" id="Phobius"/>
    </source>
</evidence>
<keyword evidence="1" id="KW-0677">Repeat</keyword>
<evidence type="ECO:0000256" key="4">
    <source>
        <dbReference type="PROSITE-ProRule" id="PRU00339"/>
    </source>
</evidence>
<organism evidence="8 9">
    <name type="scientific">Methylibium petroleiphilum (strain ATCC BAA-1232 / LMG 22953 / PM1)</name>
    <dbReference type="NCBI Taxonomy" id="420662"/>
    <lineage>
        <taxon>Bacteria</taxon>
        <taxon>Pseudomonadati</taxon>
        <taxon>Pseudomonadota</taxon>
        <taxon>Betaproteobacteria</taxon>
        <taxon>Burkholderiales</taxon>
        <taxon>Sphaerotilaceae</taxon>
        <taxon>Methylibium</taxon>
    </lineage>
</organism>
<dbReference type="InterPro" id="IPR056412">
    <property type="entry name" value="Ig_CycH"/>
</dbReference>
<dbReference type="InterPro" id="IPR011990">
    <property type="entry name" value="TPR-like_helical_dom_sf"/>
</dbReference>
<dbReference type="SUPFAM" id="SSF48452">
    <property type="entry name" value="TPR-like"/>
    <property type="match status" value="1"/>
</dbReference>
<dbReference type="PANTHER" id="PTHR47870">
    <property type="entry name" value="CYTOCHROME C-TYPE BIOGENESIS PROTEIN CCMH"/>
    <property type="match status" value="1"/>
</dbReference>
<keyword evidence="5" id="KW-0472">Membrane</keyword>
<dbReference type="InterPro" id="IPR051263">
    <property type="entry name" value="C-type_cytochrome_biogenesis"/>
</dbReference>
<feature type="transmembrane region" description="Helical" evidence="5">
    <location>
        <begin position="51"/>
        <end position="72"/>
    </location>
</feature>
<keyword evidence="2" id="KW-0201">Cytochrome c-type biogenesis</keyword>
<dbReference type="HOGENOM" id="CLU_036074_2_0_4"/>
<reference evidence="8 9" key="1">
    <citation type="journal article" date="2007" name="J. Bacteriol.">
        <title>Whole-genome analysis of the methyl tert-butyl ether-degrading beta-proteobacterium Methylibium petroleiphilum PM1.</title>
        <authorList>
            <person name="Kane S.R."/>
            <person name="Chakicherla A.Y."/>
            <person name="Chain P.S.G."/>
            <person name="Schmidt R."/>
            <person name="Shin M.W."/>
            <person name="Legler T.C."/>
            <person name="Scow K.M."/>
            <person name="Larimer F.W."/>
            <person name="Lucas S.M."/>
            <person name="Richardson P.M."/>
            <person name="Hristova K.R."/>
        </authorList>
    </citation>
    <scope>NUCLEOTIDE SEQUENCE [LARGE SCALE GENOMIC DNA]</scope>
    <source>
        <strain evidence="9">ATCC BAA-1232 / LMG 22953 / PM1</strain>
    </source>
</reference>
<evidence type="ECO:0000313" key="8">
    <source>
        <dbReference type="EMBL" id="ABM94170.1"/>
    </source>
</evidence>
<gene>
    <name evidence="8" type="ordered locus">Mpe_A1208</name>
</gene>
<dbReference type="Pfam" id="PF23914">
    <property type="entry name" value="TPR_CcmH_CycH"/>
    <property type="match status" value="1"/>
</dbReference>
<name>A2SF31_METPP</name>
<keyword evidence="9" id="KW-1185">Reference proteome</keyword>
<dbReference type="STRING" id="420662.Mpe_A1208"/>
<evidence type="ECO:0000256" key="2">
    <source>
        <dbReference type="ARBA" id="ARBA00022748"/>
    </source>
</evidence>
<evidence type="ECO:0000259" key="7">
    <source>
        <dbReference type="Pfam" id="PF23914"/>
    </source>
</evidence>
<evidence type="ECO:0000256" key="1">
    <source>
        <dbReference type="ARBA" id="ARBA00022737"/>
    </source>
</evidence>
<keyword evidence="5" id="KW-1133">Transmembrane helix</keyword>
<dbReference type="RefSeq" id="WP_011828807.1">
    <property type="nucleotide sequence ID" value="NC_008825.1"/>
</dbReference>
<dbReference type="SMART" id="SM00028">
    <property type="entry name" value="TPR"/>
    <property type="match status" value="2"/>
</dbReference>
<evidence type="ECO:0000259" key="6">
    <source>
        <dbReference type="Pfam" id="PF23892"/>
    </source>
</evidence>
<accession>A2SF31</accession>
<dbReference type="PROSITE" id="PS50005">
    <property type="entry name" value="TPR"/>
    <property type="match status" value="1"/>
</dbReference>